<evidence type="ECO:0000256" key="4">
    <source>
        <dbReference type="ARBA" id="ARBA00022475"/>
    </source>
</evidence>
<evidence type="ECO:0000313" key="13">
    <source>
        <dbReference type="EMBL" id="MBB3988348.1"/>
    </source>
</evidence>
<feature type="transmembrane region" description="Helical" evidence="11">
    <location>
        <begin position="46"/>
        <end position="67"/>
    </location>
</feature>
<keyword evidence="8 11" id="KW-1133">Transmembrane helix</keyword>
<evidence type="ECO:0000256" key="6">
    <source>
        <dbReference type="ARBA" id="ARBA00022692"/>
    </source>
</evidence>
<feature type="transmembrane region" description="Helical" evidence="11">
    <location>
        <begin position="246"/>
        <end position="263"/>
    </location>
</feature>
<evidence type="ECO:0000256" key="7">
    <source>
        <dbReference type="ARBA" id="ARBA00022903"/>
    </source>
</evidence>
<accession>A0A7W6DY80</accession>
<comment type="similarity">
    <text evidence="2 11">Belongs to the ABC-2 integral membrane protein family.</text>
</comment>
<keyword evidence="3 11" id="KW-0813">Transport</keyword>
<keyword evidence="14" id="KW-1185">Reference proteome</keyword>
<evidence type="ECO:0000313" key="14">
    <source>
        <dbReference type="Proteomes" id="UP000541426"/>
    </source>
</evidence>
<keyword evidence="7" id="KW-0972">Capsule biogenesis/degradation</keyword>
<dbReference type="GO" id="GO:0015774">
    <property type="term" value="P:polysaccharide transport"/>
    <property type="evidence" value="ECO:0007669"/>
    <property type="project" value="UniProtKB-KW"/>
</dbReference>
<proteinExistence type="inferred from homology"/>
<dbReference type="PRINTS" id="PR00164">
    <property type="entry name" value="ABC2TRNSPORT"/>
</dbReference>
<dbReference type="Pfam" id="PF01061">
    <property type="entry name" value="ABC2_membrane"/>
    <property type="match status" value="1"/>
</dbReference>
<evidence type="ECO:0000256" key="10">
    <source>
        <dbReference type="ARBA" id="ARBA00023136"/>
    </source>
</evidence>
<dbReference type="GO" id="GO:0043190">
    <property type="term" value="C:ATP-binding cassette (ABC) transporter complex"/>
    <property type="evidence" value="ECO:0007669"/>
    <property type="project" value="InterPro"/>
</dbReference>
<name>A0A7W6DY80_9RHOB</name>
<dbReference type="AlphaFoldDB" id="A0A7W6DY80"/>
<dbReference type="RefSeq" id="WP_183970108.1">
    <property type="nucleotide sequence ID" value="NZ_BAABBZ010000052.1"/>
</dbReference>
<dbReference type="Proteomes" id="UP000541426">
    <property type="component" value="Unassembled WGS sequence"/>
</dbReference>
<dbReference type="PANTHER" id="PTHR30413:SF10">
    <property type="entry name" value="CAPSULE POLYSACCHARIDE EXPORT INNER-MEMBRANE PROTEIN CTRC"/>
    <property type="match status" value="1"/>
</dbReference>
<feature type="transmembrane region" description="Helical" evidence="11">
    <location>
        <begin position="159"/>
        <end position="178"/>
    </location>
</feature>
<keyword evidence="5" id="KW-0762">Sugar transport</keyword>
<evidence type="ECO:0000259" key="12">
    <source>
        <dbReference type="PROSITE" id="PS51012"/>
    </source>
</evidence>
<evidence type="ECO:0000256" key="1">
    <source>
        <dbReference type="ARBA" id="ARBA00004651"/>
    </source>
</evidence>
<protein>
    <recommendedName>
        <fullName evidence="11">Transport permease protein</fullName>
    </recommendedName>
</protein>
<evidence type="ECO:0000256" key="3">
    <source>
        <dbReference type="ARBA" id="ARBA00022448"/>
    </source>
</evidence>
<feature type="transmembrane region" description="Helical" evidence="11">
    <location>
        <begin position="109"/>
        <end position="127"/>
    </location>
</feature>
<comment type="caution">
    <text evidence="13">The sequence shown here is derived from an EMBL/GenBank/DDBJ whole genome shotgun (WGS) entry which is preliminary data.</text>
</comment>
<keyword evidence="4 11" id="KW-1003">Cell membrane</keyword>
<dbReference type="GO" id="GO:0015920">
    <property type="term" value="P:lipopolysaccharide transport"/>
    <property type="evidence" value="ECO:0007669"/>
    <property type="project" value="TreeGrafter"/>
</dbReference>
<dbReference type="InterPro" id="IPR013525">
    <property type="entry name" value="ABC2_TM"/>
</dbReference>
<evidence type="ECO:0000256" key="11">
    <source>
        <dbReference type="RuleBase" id="RU361157"/>
    </source>
</evidence>
<gene>
    <name evidence="13" type="ORF">GGQ68_004705</name>
</gene>
<organism evidence="13 14">
    <name type="scientific">Sagittula marina</name>
    <dbReference type="NCBI Taxonomy" id="943940"/>
    <lineage>
        <taxon>Bacteria</taxon>
        <taxon>Pseudomonadati</taxon>
        <taxon>Pseudomonadota</taxon>
        <taxon>Alphaproteobacteria</taxon>
        <taxon>Rhodobacterales</taxon>
        <taxon>Roseobacteraceae</taxon>
        <taxon>Sagittula</taxon>
    </lineage>
</organism>
<feature type="transmembrane region" description="Helical" evidence="11">
    <location>
        <begin position="190"/>
        <end position="210"/>
    </location>
</feature>
<dbReference type="EMBL" id="JACIEJ010000020">
    <property type="protein sequence ID" value="MBB3988348.1"/>
    <property type="molecule type" value="Genomic_DNA"/>
</dbReference>
<dbReference type="InterPro" id="IPR000412">
    <property type="entry name" value="ABC_2_transport"/>
</dbReference>
<evidence type="ECO:0000256" key="9">
    <source>
        <dbReference type="ARBA" id="ARBA00023047"/>
    </source>
</evidence>
<dbReference type="InterPro" id="IPR047817">
    <property type="entry name" value="ABC2_TM_bact-type"/>
</dbReference>
<keyword evidence="10 11" id="KW-0472">Membrane</keyword>
<sequence length="273" mass="30855">MTDLPAPQRPRPRPSPRTLPRFATLRAITALILREMSTTYGRSPGGYLWAVLEPVAGIALLTGIFSIGFRSPALGISFAMFYATGMLPYLMFADIAGKLAQTLNYSRQLLIYPRVTFVDALVARFVLNMMTQLLVNYIVLGGILLLFETRVVMDGLTILKAYGLAGLLALGIGTWNSYMTVRFPVYQRIWSIAMRPLFLLSCIFFIFDTIPQPYSDYVWFNPLVHIVGLMRRGFYPNYDAPYVSEPYVLVVALVSMVLGLMLLRRDHKMLLEM</sequence>
<reference evidence="13 14" key="1">
    <citation type="submission" date="2020-08" db="EMBL/GenBank/DDBJ databases">
        <title>Genomic Encyclopedia of Type Strains, Phase IV (KMG-IV): sequencing the most valuable type-strain genomes for metagenomic binning, comparative biology and taxonomic classification.</title>
        <authorList>
            <person name="Goeker M."/>
        </authorList>
    </citation>
    <scope>NUCLEOTIDE SEQUENCE [LARGE SCALE GENOMIC DNA]</scope>
    <source>
        <strain evidence="13 14">DSM 102235</strain>
    </source>
</reference>
<evidence type="ECO:0000256" key="8">
    <source>
        <dbReference type="ARBA" id="ARBA00022989"/>
    </source>
</evidence>
<feature type="transmembrane region" description="Helical" evidence="11">
    <location>
        <begin position="73"/>
        <end position="97"/>
    </location>
</feature>
<keyword evidence="6 11" id="KW-0812">Transmembrane</keyword>
<dbReference type="GO" id="GO:0140359">
    <property type="term" value="F:ABC-type transporter activity"/>
    <property type="evidence" value="ECO:0007669"/>
    <property type="project" value="InterPro"/>
</dbReference>
<dbReference type="PANTHER" id="PTHR30413">
    <property type="entry name" value="INNER MEMBRANE TRANSPORT PERMEASE"/>
    <property type="match status" value="1"/>
</dbReference>
<evidence type="ECO:0000256" key="5">
    <source>
        <dbReference type="ARBA" id="ARBA00022597"/>
    </source>
</evidence>
<dbReference type="PROSITE" id="PS51012">
    <property type="entry name" value="ABC_TM2"/>
    <property type="match status" value="1"/>
</dbReference>
<evidence type="ECO:0000256" key="2">
    <source>
        <dbReference type="ARBA" id="ARBA00007783"/>
    </source>
</evidence>
<feature type="transmembrane region" description="Helical" evidence="11">
    <location>
        <begin position="133"/>
        <end position="152"/>
    </location>
</feature>
<feature type="domain" description="ABC transmembrane type-2" evidence="12">
    <location>
        <begin position="45"/>
        <end position="266"/>
    </location>
</feature>
<keyword evidence="9" id="KW-0625">Polysaccharide transport</keyword>
<comment type="subcellular location">
    <subcellularLocation>
        <location evidence="11">Cell inner membrane</location>
        <topology evidence="11">Multi-pass membrane protein</topology>
    </subcellularLocation>
    <subcellularLocation>
        <location evidence="1">Cell membrane</location>
        <topology evidence="1">Multi-pass membrane protein</topology>
    </subcellularLocation>
</comment>